<dbReference type="GO" id="GO:0005524">
    <property type="term" value="F:ATP binding"/>
    <property type="evidence" value="ECO:0007669"/>
    <property type="project" value="InterPro"/>
</dbReference>
<dbReference type="PANTHER" id="PTHR24362">
    <property type="entry name" value="SERINE/THREONINE-PROTEIN KINASE NEK"/>
    <property type="match status" value="1"/>
</dbReference>
<comment type="caution">
    <text evidence="2">The sequence shown here is derived from an EMBL/GenBank/DDBJ whole genome shotgun (WGS) entry which is preliminary data.</text>
</comment>
<evidence type="ECO:0000313" key="2">
    <source>
        <dbReference type="EMBL" id="HJA71706.1"/>
    </source>
</evidence>
<keyword evidence="2" id="KW-0723">Serine/threonine-protein kinase</keyword>
<dbReference type="InterPro" id="IPR000719">
    <property type="entry name" value="Prot_kinase_dom"/>
</dbReference>
<reference evidence="2" key="2">
    <citation type="submission" date="2021-04" db="EMBL/GenBank/DDBJ databases">
        <authorList>
            <person name="Gilroy R."/>
        </authorList>
    </citation>
    <scope>NUCLEOTIDE SEQUENCE</scope>
    <source>
        <strain evidence="2">CHK178-16964</strain>
    </source>
</reference>
<dbReference type="CDD" id="cd14014">
    <property type="entry name" value="STKc_PknB_like"/>
    <property type="match status" value="1"/>
</dbReference>
<sequence length="294" mass="33754">MAVQNALEEGTLVKNRYEIQKILTLGGNKIIYEAYDCDQGRNISLRECFLMNVCCRFPDQTSIHVPRNKEQKLFDQAKEVFQRYCQMMISFQPCPNLRRVYDFFEENGTYYLAQELLTGRTLKQYMKEEGVPLPEKEIRRIAEGVLNALRQIHKNGYLHSEVYTGNILIMEDGVVKLAGLDGAVKMEDLDHTWLRILTMPGYSPPEKYSPNGKIGPWTDLYALGAALYELSAGERPEEAAERLKGDRLVPPKNYNPHISNALSKAIMKALSLDISRRYQTAEEFYQDIAAQQQK</sequence>
<dbReference type="Gene3D" id="1.10.510.10">
    <property type="entry name" value="Transferase(Phosphotransferase) domain 1"/>
    <property type="match status" value="1"/>
</dbReference>
<dbReference type="SUPFAM" id="SSF56112">
    <property type="entry name" value="Protein kinase-like (PK-like)"/>
    <property type="match status" value="1"/>
</dbReference>
<proteinExistence type="predicted"/>
<dbReference type="Proteomes" id="UP000823900">
    <property type="component" value="Unassembled WGS sequence"/>
</dbReference>
<evidence type="ECO:0000313" key="3">
    <source>
        <dbReference type="Proteomes" id="UP000823900"/>
    </source>
</evidence>
<protein>
    <submittedName>
        <fullName evidence="2">Serine/threonine protein kinase</fullName>
    </submittedName>
</protein>
<dbReference type="InterPro" id="IPR011009">
    <property type="entry name" value="Kinase-like_dom_sf"/>
</dbReference>
<gene>
    <name evidence="2" type="ORF">IAA07_09050</name>
</gene>
<name>A0A9D2HHZ2_9FIRM</name>
<dbReference type="PROSITE" id="PS50011">
    <property type="entry name" value="PROTEIN_KINASE_DOM"/>
    <property type="match status" value="1"/>
</dbReference>
<dbReference type="Gene3D" id="3.30.200.20">
    <property type="entry name" value="Phosphorylase Kinase, domain 1"/>
    <property type="match status" value="1"/>
</dbReference>
<dbReference type="SMART" id="SM00220">
    <property type="entry name" value="S_TKc"/>
    <property type="match status" value="1"/>
</dbReference>
<dbReference type="AlphaFoldDB" id="A0A9D2HHZ2"/>
<organism evidence="2 3">
    <name type="scientific">Candidatus Lachnoclostridium stercoravium</name>
    <dbReference type="NCBI Taxonomy" id="2838633"/>
    <lineage>
        <taxon>Bacteria</taxon>
        <taxon>Bacillati</taxon>
        <taxon>Bacillota</taxon>
        <taxon>Clostridia</taxon>
        <taxon>Lachnospirales</taxon>
        <taxon>Lachnospiraceae</taxon>
    </lineage>
</organism>
<reference evidence="2" key="1">
    <citation type="journal article" date="2021" name="PeerJ">
        <title>Extensive microbial diversity within the chicken gut microbiome revealed by metagenomics and culture.</title>
        <authorList>
            <person name="Gilroy R."/>
            <person name="Ravi A."/>
            <person name="Getino M."/>
            <person name="Pursley I."/>
            <person name="Horton D.L."/>
            <person name="Alikhan N.F."/>
            <person name="Baker D."/>
            <person name="Gharbi K."/>
            <person name="Hall N."/>
            <person name="Watson M."/>
            <person name="Adriaenssens E.M."/>
            <person name="Foster-Nyarko E."/>
            <person name="Jarju S."/>
            <person name="Secka A."/>
            <person name="Antonio M."/>
            <person name="Oren A."/>
            <person name="Chaudhuri R.R."/>
            <person name="La Ragione R."/>
            <person name="Hildebrand F."/>
            <person name="Pallen M.J."/>
        </authorList>
    </citation>
    <scope>NUCLEOTIDE SEQUENCE</scope>
    <source>
        <strain evidence="2">CHK178-16964</strain>
    </source>
</reference>
<dbReference type="GO" id="GO:0004674">
    <property type="term" value="F:protein serine/threonine kinase activity"/>
    <property type="evidence" value="ECO:0007669"/>
    <property type="project" value="UniProtKB-KW"/>
</dbReference>
<accession>A0A9D2HHZ2</accession>
<dbReference type="Pfam" id="PF00069">
    <property type="entry name" value="Pkinase"/>
    <property type="match status" value="1"/>
</dbReference>
<dbReference type="PANTHER" id="PTHR24362:SF309">
    <property type="entry name" value="PROTEIN KINASE DOMAIN-CONTAINING PROTEIN"/>
    <property type="match status" value="1"/>
</dbReference>
<feature type="domain" description="Protein kinase" evidence="1">
    <location>
        <begin position="17"/>
        <end position="289"/>
    </location>
</feature>
<evidence type="ECO:0000259" key="1">
    <source>
        <dbReference type="PROSITE" id="PS50011"/>
    </source>
</evidence>
<keyword evidence="2" id="KW-0418">Kinase</keyword>
<dbReference type="EMBL" id="DWZA01000078">
    <property type="protein sequence ID" value="HJA71706.1"/>
    <property type="molecule type" value="Genomic_DNA"/>
</dbReference>
<keyword evidence="2" id="KW-0808">Transferase</keyword>